<dbReference type="PANTHER" id="PTHR21248">
    <property type="entry name" value="CARDIOLIPIN SYNTHASE"/>
    <property type="match status" value="1"/>
</dbReference>
<dbReference type="Proteomes" id="UP000031950">
    <property type="component" value="Unassembled WGS sequence"/>
</dbReference>
<dbReference type="SUPFAM" id="SSF56024">
    <property type="entry name" value="Phospholipase D/nuclease"/>
    <property type="match status" value="2"/>
</dbReference>
<evidence type="ECO:0000313" key="3">
    <source>
        <dbReference type="Proteomes" id="UP000031950"/>
    </source>
</evidence>
<dbReference type="AlphaFoldDB" id="A0A0C2RQM9"/>
<keyword evidence="3" id="KW-1185">Reference proteome</keyword>
<protein>
    <recommendedName>
        <fullName evidence="1">PLD phosphodiesterase domain-containing protein</fullName>
    </recommendedName>
</protein>
<reference evidence="2 3" key="1">
    <citation type="submission" date="2015-01" db="EMBL/GenBank/DDBJ databases">
        <title>Genome sequence of Jeotgalibacillus alimentarius.</title>
        <authorList>
            <person name="Goh K.M."/>
            <person name="Chan K.-G."/>
            <person name="Yaakop A.S."/>
            <person name="Ee R."/>
            <person name="Gan H.M."/>
            <person name="Chan C.S."/>
        </authorList>
    </citation>
    <scope>NUCLEOTIDE SEQUENCE [LARGE SCALE GENOMIC DNA]</scope>
    <source>
        <strain evidence="2 3">YKJ-13</strain>
    </source>
</reference>
<dbReference type="PATRIC" id="fig|135826.4.peg.2955"/>
<sequence>MKIFVWIALLVVWLRLDWLAGLRKNKQHRSTPYSKKDGHAEFFDDGIKWMKQLEDDCLNAVCTIDIMFFILQPDDAGRRLMKLLAGKAREGVRVRLMLDAIGSRTFKKSLKAIPHDGVIIQFSRPFIFKGSWFFLQKRNHKKLAVIDKKIAHVGGFNIGLEYLNLDPVLTPWRDYHLRLTGGITEDCQTEFERDWRGEALPASPGNDGQYQLVSSEAVDQETFISKLLEQASQSIFIGSPYFIPTHKVEHGLFTALEKGVKVTVLVPGTPDHPLVQPASYRYLRRLIQRGANVYQLQNGFYHAKAILIDGKLCDIGTMNFDRRSLLINEELNVVTEDTAVIEALIQSVENDLLHSRKLKPGDLKVQPIKESAAWCVGHLL</sequence>
<dbReference type="RefSeq" id="WP_052474295.1">
    <property type="nucleotide sequence ID" value="NZ_JXRQ01000028.1"/>
</dbReference>
<dbReference type="CDD" id="cd09110">
    <property type="entry name" value="PLDc_CLS_1"/>
    <property type="match status" value="1"/>
</dbReference>
<dbReference type="SMART" id="SM00155">
    <property type="entry name" value="PLDc"/>
    <property type="match status" value="2"/>
</dbReference>
<dbReference type="Gene3D" id="3.30.870.10">
    <property type="entry name" value="Endonuclease Chain A"/>
    <property type="match status" value="2"/>
</dbReference>
<organism evidence="2 3">
    <name type="scientific">Jeotgalibacillus alimentarius</name>
    <dbReference type="NCBI Taxonomy" id="135826"/>
    <lineage>
        <taxon>Bacteria</taxon>
        <taxon>Bacillati</taxon>
        <taxon>Bacillota</taxon>
        <taxon>Bacilli</taxon>
        <taxon>Bacillales</taxon>
        <taxon>Caryophanaceae</taxon>
        <taxon>Jeotgalibacillus</taxon>
    </lineage>
</organism>
<evidence type="ECO:0000313" key="2">
    <source>
        <dbReference type="EMBL" id="KIL44024.1"/>
    </source>
</evidence>
<dbReference type="Pfam" id="PF13091">
    <property type="entry name" value="PLDc_2"/>
    <property type="match status" value="2"/>
</dbReference>
<dbReference type="GO" id="GO:0032049">
    <property type="term" value="P:cardiolipin biosynthetic process"/>
    <property type="evidence" value="ECO:0007669"/>
    <property type="project" value="UniProtKB-ARBA"/>
</dbReference>
<feature type="domain" description="PLD phosphodiesterase" evidence="1">
    <location>
        <begin position="135"/>
        <end position="162"/>
    </location>
</feature>
<dbReference type="STRING" id="135826.KP77_29730"/>
<dbReference type="InterPro" id="IPR001736">
    <property type="entry name" value="PLipase_D/transphosphatidylase"/>
</dbReference>
<evidence type="ECO:0000259" key="1">
    <source>
        <dbReference type="PROSITE" id="PS50035"/>
    </source>
</evidence>
<name>A0A0C2RQM9_9BACL</name>
<dbReference type="EMBL" id="JXRQ01000028">
    <property type="protein sequence ID" value="KIL44024.1"/>
    <property type="molecule type" value="Genomic_DNA"/>
</dbReference>
<dbReference type="PANTHER" id="PTHR21248:SF7">
    <property type="entry name" value="MINOR CARDIOLIPIN SYNTHASE CLSB"/>
    <property type="match status" value="1"/>
</dbReference>
<gene>
    <name evidence="2" type="ORF">KP77_29730</name>
</gene>
<dbReference type="CDD" id="cd09112">
    <property type="entry name" value="PLDc_CLS_2"/>
    <property type="match status" value="1"/>
</dbReference>
<proteinExistence type="predicted"/>
<dbReference type="GO" id="GO:0030572">
    <property type="term" value="F:phosphatidyltransferase activity"/>
    <property type="evidence" value="ECO:0007669"/>
    <property type="project" value="UniProtKB-ARBA"/>
</dbReference>
<dbReference type="PROSITE" id="PS50035">
    <property type="entry name" value="PLD"/>
    <property type="match status" value="2"/>
</dbReference>
<accession>A0A0C2RQM9</accession>
<comment type="caution">
    <text evidence="2">The sequence shown here is derived from an EMBL/GenBank/DDBJ whole genome shotgun (WGS) entry which is preliminary data.</text>
</comment>
<feature type="domain" description="PLD phosphodiesterase" evidence="1">
    <location>
        <begin position="297"/>
        <end position="324"/>
    </location>
</feature>
<dbReference type="OrthoDB" id="9762009at2"/>
<dbReference type="InterPro" id="IPR025202">
    <property type="entry name" value="PLD-like_dom"/>
</dbReference>